<feature type="binding site" evidence="4">
    <location>
        <position position="47"/>
    </location>
    <ligand>
        <name>Zn(2+)</name>
        <dbReference type="ChEBI" id="CHEBI:29105"/>
    </ligand>
</feature>
<evidence type="ECO:0000313" key="5">
    <source>
        <dbReference type="EMBL" id="CZR54518.1"/>
    </source>
</evidence>
<keyword evidence="6" id="KW-1185">Reference proteome</keyword>
<dbReference type="STRING" id="576137.A0A1L7WP12"/>
<dbReference type="SUPFAM" id="SSF53056">
    <property type="entry name" value="beta-carbonic anhydrase, cab"/>
    <property type="match status" value="1"/>
</dbReference>
<dbReference type="SMART" id="SM00947">
    <property type="entry name" value="Pro_CA"/>
    <property type="match status" value="1"/>
</dbReference>
<feature type="binding site" evidence="4">
    <location>
        <position position="105"/>
    </location>
    <ligand>
        <name>Zn(2+)</name>
        <dbReference type="ChEBI" id="CHEBI:29105"/>
    </ligand>
</feature>
<dbReference type="Gene3D" id="3.40.1050.10">
    <property type="entry name" value="Carbonic anhydrase"/>
    <property type="match status" value="1"/>
</dbReference>
<reference evidence="5 6" key="1">
    <citation type="submission" date="2016-03" db="EMBL/GenBank/DDBJ databases">
        <authorList>
            <person name="Ploux O."/>
        </authorList>
    </citation>
    <scope>NUCLEOTIDE SEQUENCE [LARGE SCALE GENOMIC DNA]</scope>
    <source>
        <strain evidence="5 6">UAMH 11012</strain>
    </source>
</reference>
<evidence type="ECO:0008006" key="7">
    <source>
        <dbReference type="Google" id="ProtNLM"/>
    </source>
</evidence>
<dbReference type="AlphaFoldDB" id="A0A1L7WP12"/>
<evidence type="ECO:0000256" key="1">
    <source>
        <dbReference type="ARBA" id="ARBA00006217"/>
    </source>
</evidence>
<dbReference type="InterPro" id="IPR001765">
    <property type="entry name" value="Carbonic_anhydrase"/>
</dbReference>
<evidence type="ECO:0000256" key="4">
    <source>
        <dbReference type="PIRSR" id="PIRSR601765-1"/>
    </source>
</evidence>
<gene>
    <name evidence="5" type="ORF">PAC_04402</name>
</gene>
<keyword evidence="2 4" id="KW-0479">Metal-binding</keyword>
<name>A0A1L7WP12_9HELO</name>
<feature type="binding site" evidence="4">
    <location>
        <position position="49"/>
    </location>
    <ligand>
        <name>Zn(2+)</name>
        <dbReference type="ChEBI" id="CHEBI:29105"/>
    </ligand>
</feature>
<sequence>MDPRIQGYLENNRKWAEGKDYQAPVKFKEMQKKGRDREDGTVIVVACTDPRVTPEEFLGMSTEAGNKATIVRVAGGRVEAAMSTLLVLSAVGNAGKKGTILLIHHTDCGLATASDEEIKKTLLESVDEESKEEAEMLLNDTEFGSIRSPEKSLKEDWKKLRRSPFFTGMDIYGLMQDTKTGLLEVLFDLRTPIHTRLVSKGYE</sequence>
<dbReference type="InterPro" id="IPR036874">
    <property type="entry name" value="Carbonic_anhydrase_sf"/>
</dbReference>
<accession>A0A1L7WP12</accession>
<evidence type="ECO:0000256" key="2">
    <source>
        <dbReference type="ARBA" id="ARBA00022723"/>
    </source>
</evidence>
<dbReference type="PANTHER" id="PTHR43175:SF3">
    <property type="entry name" value="CARBON DISULFIDE HYDROLASE"/>
    <property type="match status" value="1"/>
</dbReference>
<dbReference type="PANTHER" id="PTHR43175">
    <property type="entry name" value="CARBONIC ANHYDRASE"/>
    <property type="match status" value="1"/>
</dbReference>
<dbReference type="Proteomes" id="UP000184330">
    <property type="component" value="Unassembled WGS sequence"/>
</dbReference>
<proteinExistence type="inferred from homology"/>
<dbReference type="GO" id="GO:0004089">
    <property type="term" value="F:carbonate dehydratase activity"/>
    <property type="evidence" value="ECO:0007669"/>
    <property type="project" value="InterPro"/>
</dbReference>
<dbReference type="OrthoDB" id="10248475at2759"/>
<comment type="similarity">
    <text evidence="1">Belongs to the beta-class carbonic anhydrase family.</text>
</comment>
<keyword evidence="3 4" id="KW-0862">Zinc</keyword>
<evidence type="ECO:0000256" key="3">
    <source>
        <dbReference type="ARBA" id="ARBA00022833"/>
    </source>
</evidence>
<comment type="cofactor">
    <cofactor evidence="4">
        <name>Zn(2+)</name>
        <dbReference type="ChEBI" id="CHEBI:29105"/>
    </cofactor>
    <text evidence="4">Binds 1 zinc ion per subunit.</text>
</comment>
<organism evidence="5 6">
    <name type="scientific">Phialocephala subalpina</name>
    <dbReference type="NCBI Taxonomy" id="576137"/>
    <lineage>
        <taxon>Eukaryota</taxon>
        <taxon>Fungi</taxon>
        <taxon>Dikarya</taxon>
        <taxon>Ascomycota</taxon>
        <taxon>Pezizomycotina</taxon>
        <taxon>Leotiomycetes</taxon>
        <taxon>Helotiales</taxon>
        <taxon>Mollisiaceae</taxon>
        <taxon>Phialocephala</taxon>
        <taxon>Phialocephala fortinii species complex</taxon>
    </lineage>
</organism>
<protein>
    <recommendedName>
        <fullName evidence="7">Carbonic anhydrase</fullName>
    </recommendedName>
</protein>
<dbReference type="EMBL" id="FJOG01000005">
    <property type="protein sequence ID" value="CZR54518.1"/>
    <property type="molecule type" value="Genomic_DNA"/>
</dbReference>
<dbReference type="GO" id="GO:0008270">
    <property type="term" value="F:zinc ion binding"/>
    <property type="evidence" value="ECO:0007669"/>
    <property type="project" value="InterPro"/>
</dbReference>
<feature type="binding site" evidence="4">
    <location>
        <position position="108"/>
    </location>
    <ligand>
        <name>Zn(2+)</name>
        <dbReference type="ChEBI" id="CHEBI:29105"/>
    </ligand>
</feature>
<evidence type="ECO:0000313" key="6">
    <source>
        <dbReference type="Proteomes" id="UP000184330"/>
    </source>
</evidence>